<evidence type="ECO:0000313" key="3">
    <source>
        <dbReference type="EMBL" id="CAG9765169.1"/>
    </source>
</evidence>
<dbReference type="Pfam" id="PF03981">
    <property type="entry name" value="Ubiq_cyt_C_chap"/>
    <property type="match status" value="1"/>
</dbReference>
<dbReference type="OrthoDB" id="4007at2759"/>
<reference evidence="3" key="1">
    <citation type="submission" date="2022-01" db="EMBL/GenBank/DDBJ databases">
        <authorList>
            <person name="King R."/>
        </authorList>
    </citation>
    <scope>NUCLEOTIDE SEQUENCE</scope>
</reference>
<dbReference type="PANTHER" id="PTHR12184">
    <property type="entry name" value="UBIQUINOL-CYTOCHROME C REDUCTASE COMPLEX ASSEMBLY FACTOR 1 FAMILY MEMBER"/>
    <property type="match status" value="1"/>
</dbReference>
<name>A0A9N9QMK3_9CUCU</name>
<evidence type="ECO:0000259" key="2">
    <source>
        <dbReference type="Pfam" id="PF03981"/>
    </source>
</evidence>
<protein>
    <recommendedName>
        <fullName evidence="2">Ubiquinol-cytochrome c chaperone domain-containing protein</fullName>
    </recommendedName>
</protein>
<evidence type="ECO:0000256" key="1">
    <source>
        <dbReference type="ARBA" id="ARBA00006407"/>
    </source>
</evidence>
<proteinExistence type="inferred from homology"/>
<evidence type="ECO:0000313" key="4">
    <source>
        <dbReference type="Proteomes" id="UP001152799"/>
    </source>
</evidence>
<dbReference type="InterPro" id="IPR007129">
    <property type="entry name" value="Ubiqinol_cyt_c_chaperone_CPB3"/>
</dbReference>
<dbReference type="GO" id="GO:0005739">
    <property type="term" value="C:mitochondrion"/>
    <property type="evidence" value="ECO:0007669"/>
    <property type="project" value="TreeGrafter"/>
</dbReference>
<accession>A0A9N9QMK3</accession>
<dbReference type="InterPro" id="IPR021150">
    <property type="entry name" value="Ubiq_cyt_c_chap"/>
</dbReference>
<dbReference type="PANTHER" id="PTHR12184:SF1">
    <property type="entry name" value="UBIQUINOL-CYTOCHROME-C REDUCTASE COMPLEX ASSEMBLY FACTOR 1"/>
    <property type="match status" value="1"/>
</dbReference>
<dbReference type="GO" id="GO:0034551">
    <property type="term" value="P:mitochondrial respiratory chain complex III assembly"/>
    <property type="evidence" value="ECO:0007669"/>
    <property type="project" value="TreeGrafter"/>
</dbReference>
<dbReference type="AlphaFoldDB" id="A0A9N9QMK3"/>
<comment type="similarity">
    <text evidence="1">Belongs to the CBP3 family.</text>
</comment>
<gene>
    <name evidence="3" type="ORF">CEUTPL_LOCUS5784</name>
</gene>
<sequence>MSFPRFRNVLLHSKALINVADLNRSLKTKNTLRPLLGALQCSDIKLVSTYEVKSTQKSDSLVQRILKKIPFLNVDKVKIKASGYLLYENIADRIDYINFFEKYKLPDTFYSWFVITEMHIWMLSARAMAEETNGPILRNSIVEALWADVAKRTKRLGAANPSIMRSQIAELSEQLQGAFIGYDEGLQSDDVVLAGALWRRMYQKQYAAPHNLEGFVRYIRKHMYLLDNLSMEEILNVKHVKWEGEFKSLRQGHSSEDKP</sequence>
<dbReference type="Proteomes" id="UP001152799">
    <property type="component" value="Chromosome 2"/>
</dbReference>
<feature type="domain" description="Ubiquinol-cytochrome c chaperone" evidence="2">
    <location>
        <begin position="101"/>
        <end position="236"/>
    </location>
</feature>
<dbReference type="EMBL" id="OU892278">
    <property type="protein sequence ID" value="CAG9765169.1"/>
    <property type="molecule type" value="Genomic_DNA"/>
</dbReference>
<keyword evidence="4" id="KW-1185">Reference proteome</keyword>
<organism evidence="3 4">
    <name type="scientific">Ceutorhynchus assimilis</name>
    <name type="common">cabbage seed weevil</name>
    <dbReference type="NCBI Taxonomy" id="467358"/>
    <lineage>
        <taxon>Eukaryota</taxon>
        <taxon>Metazoa</taxon>
        <taxon>Ecdysozoa</taxon>
        <taxon>Arthropoda</taxon>
        <taxon>Hexapoda</taxon>
        <taxon>Insecta</taxon>
        <taxon>Pterygota</taxon>
        <taxon>Neoptera</taxon>
        <taxon>Endopterygota</taxon>
        <taxon>Coleoptera</taxon>
        <taxon>Polyphaga</taxon>
        <taxon>Cucujiformia</taxon>
        <taxon>Curculionidae</taxon>
        <taxon>Ceutorhynchinae</taxon>
        <taxon>Ceutorhynchus</taxon>
    </lineage>
</organism>